<protein>
    <submittedName>
        <fullName evidence="3">Uncharacterized protein</fullName>
    </submittedName>
</protein>
<dbReference type="Proteomes" id="UP000683000">
    <property type="component" value="Unassembled WGS sequence"/>
</dbReference>
<dbReference type="EMBL" id="JAGFBS010000013">
    <property type="protein sequence ID" value="KAG6375918.1"/>
    <property type="molecule type" value="Genomic_DNA"/>
</dbReference>
<feature type="region of interest" description="Disordered" evidence="2">
    <location>
        <begin position="32"/>
        <end position="54"/>
    </location>
</feature>
<proteinExistence type="predicted"/>
<evidence type="ECO:0000313" key="4">
    <source>
        <dbReference type="Proteomes" id="UP000683000"/>
    </source>
</evidence>
<accession>A0A8I3AA52</accession>
<organism evidence="3 4">
    <name type="scientific">Boletus reticuloceps</name>
    <dbReference type="NCBI Taxonomy" id="495285"/>
    <lineage>
        <taxon>Eukaryota</taxon>
        <taxon>Fungi</taxon>
        <taxon>Dikarya</taxon>
        <taxon>Basidiomycota</taxon>
        <taxon>Agaricomycotina</taxon>
        <taxon>Agaricomycetes</taxon>
        <taxon>Agaricomycetidae</taxon>
        <taxon>Boletales</taxon>
        <taxon>Boletineae</taxon>
        <taxon>Boletaceae</taxon>
        <taxon>Boletoideae</taxon>
        <taxon>Boletus</taxon>
    </lineage>
</organism>
<feature type="region of interest" description="Disordered" evidence="2">
    <location>
        <begin position="190"/>
        <end position="227"/>
    </location>
</feature>
<name>A0A8I3AA52_9AGAM</name>
<keyword evidence="1" id="KW-0175">Coiled coil</keyword>
<dbReference type="AlphaFoldDB" id="A0A8I3AA52"/>
<feature type="compositionally biased region" description="Polar residues" evidence="2">
    <location>
        <begin position="37"/>
        <end position="47"/>
    </location>
</feature>
<evidence type="ECO:0000256" key="1">
    <source>
        <dbReference type="SAM" id="Coils"/>
    </source>
</evidence>
<feature type="coiled-coil region" evidence="1">
    <location>
        <begin position="155"/>
        <end position="182"/>
    </location>
</feature>
<keyword evidence="4" id="KW-1185">Reference proteome</keyword>
<reference evidence="3" key="1">
    <citation type="submission" date="2021-03" db="EMBL/GenBank/DDBJ databases">
        <title>Evolutionary innovations through gain and loss of genes in the ectomycorrhizal Boletales.</title>
        <authorList>
            <person name="Wu G."/>
            <person name="Miyauchi S."/>
            <person name="Morin E."/>
            <person name="Yang Z.-L."/>
            <person name="Xu J."/>
            <person name="Martin F.M."/>
        </authorList>
    </citation>
    <scope>NUCLEOTIDE SEQUENCE</scope>
    <source>
        <strain evidence="3">BR01</strain>
    </source>
</reference>
<comment type="caution">
    <text evidence="3">The sequence shown here is derived from an EMBL/GenBank/DDBJ whole genome shotgun (WGS) entry which is preliminary data.</text>
</comment>
<feature type="region of interest" description="Disordered" evidence="2">
    <location>
        <begin position="83"/>
        <end position="120"/>
    </location>
</feature>
<feature type="compositionally biased region" description="Low complexity" evidence="2">
    <location>
        <begin position="96"/>
        <end position="111"/>
    </location>
</feature>
<dbReference type="OrthoDB" id="3225650at2759"/>
<evidence type="ECO:0000256" key="2">
    <source>
        <dbReference type="SAM" id="MobiDB-lite"/>
    </source>
</evidence>
<gene>
    <name evidence="3" type="ORF">JVT61DRAFT_2786</name>
</gene>
<feature type="compositionally biased region" description="Basic and acidic residues" evidence="2">
    <location>
        <begin position="190"/>
        <end position="213"/>
    </location>
</feature>
<sequence length="349" mass="37758">MSDLISTPSQTQSVVSHDAFEELIDLLASDGIDDSSSKLAGQDQANVSLRDPSGKLDFDKIRLMFSAQNGASSTKHRVLVTAPHEDGDSDDEARSHSSSTVPSSPQSTSPKPVERPSACHRRSSTFGILPWMAIHQNVAKVEDAAPTLSRRPLSFDELNTALAGAHEEVRSLRRQYDELQALVAKRWGTETRDQVKRGPSEKDVSNGHDDRPADSQAQPGTIVPPTFAPSDVTTEIANLSEDKAKSALTALACSLNLSLDTIGAVATSTSKYLSPQQGAFPSNPSRQHDVASIARALKFLGTVDELVWRRTSAPSGPRTLLPVFSEENSVALVARLELWERAVRRSSRT</sequence>
<evidence type="ECO:0000313" key="3">
    <source>
        <dbReference type="EMBL" id="KAG6375918.1"/>
    </source>
</evidence>